<dbReference type="PANTHER" id="PTHR33710:SF64">
    <property type="entry name" value="ENDONUCLEASE_EXONUCLEASE_PHOSPHATASE DOMAIN-CONTAINING PROTEIN"/>
    <property type="match status" value="1"/>
</dbReference>
<dbReference type="InterPro" id="IPR036691">
    <property type="entry name" value="Endo/exonu/phosph_ase_sf"/>
</dbReference>
<dbReference type="AlphaFoldDB" id="A0A2I4FDY4"/>
<dbReference type="STRING" id="51240.A0A2I4FDY4"/>
<dbReference type="Proteomes" id="UP000235220">
    <property type="component" value="Chromosome 6"/>
</dbReference>
<dbReference type="SUPFAM" id="SSF56219">
    <property type="entry name" value="DNase I-like"/>
    <property type="match status" value="1"/>
</dbReference>
<name>A0A2I4FDY4_JUGRE</name>
<dbReference type="Gramene" id="Jr06_14580_p1">
    <property type="protein sequence ID" value="cds.Jr06_14580_p1"/>
    <property type="gene ID" value="Jr06_14580"/>
</dbReference>
<dbReference type="KEGG" id="jre:108997920"/>
<proteinExistence type="predicted"/>
<dbReference type="GeneID" id="108997920"/>
<dbReference type="Gene3D" id="3.60.10.10">
    <property type="entry name" value="Endonuclease/exonuclease/phosphatase"/>
    <property type="match status" value="1"/>
</dbReference>
<dbReference type="RefSeq" id="XP_018829848.2">
    <property type="nucleotide sequence ID" value="XM_018974303.2"/>
</dbReference>
<protein>
    <submittedName>
        <fullName evidence="2">Uncharacterized protein LOC108997920</fullName>
    </submittedName>
</protein>
<evidence type="ECO:0000313" key="1">
    <source>
        <dbReference type="Proteomes" id="UP000235220"/>
    </source>
</evidence>
<dbReference type="OrthoDB" id="1935089at2759"/>
<gene>
    <name evidence="2" type="primary">LOC108997920</name>
</gene>
<reference evidence="2" key="1">
    <citation type="submission" date="2025-08" db="UniProtKB">
        <authorList>
            <consortium name="RefSeq"/>
        </authorList>
    </citation>
    <scope>IDENTIFICATION</scope>
    <source>
        <tissue evidence="2">Leaves</tissue>
    </source>
</reference>
<evidence type="ECO:0000313" key="2">
    <source>
        <dbReference type="RefSeq" id="XP_018829848.2"/>
    </source>
</evidence>
<keyword evidence="1" id="KW-1185">Reference proteome</keyword>
<accession>A0A2I4FDY4</accession>
<sequence>MIDLPLAGGPSTWSNNHTWTHLDRFLISPEWESHFSDVWQKRLARLASDHWPILLDCGGIKSGRWYFKFENMWLKSENFVERVKQWWISYQFEGIPSFIFENKLKALKRYLKEWNIQSFGNVKENKNTKWMEIQVLERLQEGRILTEEEQAQKILLVADLKRIILQEEMSWRQKSRALWLKEGDRSTRFFHSIANSHRRNNNIEVLKIERVECREEEAIKDHEVDFFEKILTEQVE</sequence>
<dbReference type="PANTHER" id="PTHR33710">
    <property type="entry name" value="BNAC02G09200D PROTEIN"/>
    <property type="match status" value="1"/>
</dbReference>
<organism evidence="1 2">
    <name type="scientific">Juglans regia</name>
    <name type="common">English walnut</name>
    <dbReference type="NCBI Taxonomy" id="51240"/>
    <lineage>
        <taxon>Eukaryota</taxon>
        <taxon>Viridiplantae</taxon>
        <taxon>Streptophyta</taxon>
        <taxon>Embryophyta</taxon>
        <taxon>Tracheophyta</taxon>
        <taxon>Spermatophyta</taxon>
        <taxon>Magnoliopsida</taxon>
        <taxon>eudicotyledons</taxon>
        <taxon>Gunneridae</taxon>
        <taxon>Pentapetalae</taxon>
        <taxon>rosids</taxon>
        <taxon>fabids</taxon>
        <taxon>Fagales</taxon>
        <taxon>Juglandaceae</taxon>
        <taxon>Juglans</taxon>
    </lineage>
</organism>